<dbReference type="Gene3D" id="3.10.450.620">
    <property type="entry name" value="JHP933, nucleotidyltransferase-like core domain"/>
    <property type="match status" value="1"/>
</dbReference>
<reference evidence="1" key="1">
    <citation type="submission" date="2020-05" db="EMBL/GenBank/DDBJ databases">
        <authorList>
            <person name="Chiriac C."/>
            <person name="Salcher M."/>
            <person name="Ghai R."/>
            <person name="Kavagutti S V."/>
        </authorList>
    </citation>
    <scope>NUCLEOTIDE SEQUENCE</scope>
</reference>
<dbReference type="AlphaFoldDB" id="A0A6J7PEL5"/>
<dbReference type="InterPro" id="IPR014942">
    <property type="entry name" value="AbiEii"/>
</dbReference>
<sequence length="322" mass="34637">MSPPDARAAFDAAEDGAGDWMSAATAFAATPEGHKELLGSLAIAQLLADTSQQDRLHAALLRGELAAAEQARSSAREPRTLAAVSNKDLQAVADDFGVALEQVRRDHAVSHILSALSRSEAAAHFTFYGGTALSRTLLPRLRLSEDIDLIADTDRTTTAQTIEHAIETHLARTHGEVTWEPRLSATRGTESAVLRLRSGVLIKVQMMTAHDVAAWPTAPTPLVQRYPDARPATLTVFTPASFAAAKTVAWADRKAARDLYDLWGLALLGAIDDAAAEAFRRHGTGTLPGDWIFSEAPSEDTWTTALAHQGRSESVRRMLCES</sequence>
<name>A0A6J7PEL5_9ZZZZ</name>
<proteinExistence type="predicted"/>
<dbReference type="EMBL" id="CAFBPD010000063">
    <property type="protein sequence ID" value="CAB5003528.1"/>
    <property type="molecule type" value="Genomic_DNA"/>
</dbReference>
<accession>A0A6J7PEL5</accession>
<evidence type="ECO:0000313" key="1">
    <source>
        <dbReference type="EMBL" id="CAB5003528.1"/>
    </source>
</evidence>
<protein>
    <submittedName>
        <fullName evidence="1">Unannotated protein</fullName>
    </submittedName>
</protein>
<dbReference type="Pfam" id="PF08843">
    <property type="entry name" value="AbiEii"/>
    <property type="match status" value="1"/>
</dbReference>
<gene>
    <name evidence="1" type="ORF">UFOPK4061_00460</name>
</gene>
<organism evidence="1">
    <name type="scientific">freshwater metagenome</name>
    <dbReference type="NCBI Taxonomy" id="449393"/>
    <lineage>
        <taxon>unclassified sequences</taxon>
        <taxon>metagenomes</taxon>
        <taxon>ecological metagenomes</taxon>
    </lineage>
</organism>